<dbReference type="Gene3D" id="2.130.10.10">
    <property type="entry name" value="YVTN repeat-like/Quinoprotein amine dehydrogenase"/>
    <property type="match status" value="1"/>
</dbReference>
<comment type="caution">
    <text evidence="2">The sequence shown here is derived from an EMBL/GenBank/DDBJ whole genome shotgun (WGS) entry which is preliminary data.</text>
</comment>
<dbReference type="AlphaFoldDB" id="A0A2M7XBX1"/>
<evidence type="ECO:0000256" key="1">
    <source>
        <dbReference type="SAM" id="Phobius"/>
    </source>
</evidence>
<dbReference type="InterPro" id="IPR013211">
    <property type="entry name" value="LVIVD"/>
</dbReference>
<proteinExistence type="predicted"/>
<accession>A0A2M7XBX1</accession>
<sequence>MRSPFHLMEYSTQQQGFQSLEIIISLTLFALLFVAIFVLFGSTATESNGLLRQVKGNALVNEALDAVRVMSEQDFESMEAGQHGLVFNTDHWEFSGDTDVTDDTFFRTVTITDVASDEKDVSVEVYWSFWGRLIDRTAVTRVTNWQNVEVWGDWGTPIVVGSLDIGPQGEATGVVRSGNYAFLTAQTASGTRPSLFSIDISDPANPIIVDSYITGGSLFSLTLVADDYLYVVGDSEDLLIFDVSNPTSIQFLSSEYLGDEGIRIIKDGETVYLGTEAEIQMYDVSLPTSPTFLSRYSVGGEVNGLSVGGDYLYAATELNTQELLVLSISDLENPTFVSAYDVSGTLDGTAVRIDGMKLYLGTENNASTGTELLQFDATDPANIVLKNEVDLGGGVQEITTAGPYVYLATEASNLEFQIWQVGSGWILDYVTGINMAQVATGVTFDDNTIFISLRSNDAFQVVQPSP</sequence>
<dbReference type="SUPFAM" id="SSF75011">
    <property type="entry name" value="3-carboxy-cis,cis-mucoante lactonizing enzyme"/>
    <property type="match status" value="1"/>
</dbReference>
<evidence type="ECO:0000313" key="3">
    <source>
        <dbReference type="Proteomes" id="UP000229385"/>
    </source>
</evidence>
<evidence type="ECO:0000313" key="2">
    <source>
        <dbReference type="EMBL" id="PJA45349.1"/>
    </source>
</evidence>
<feature type="transmembrane region" description="Helical" evidence="1">
    <location>
        <begin position="20"/>
        <end position="40"/>
    </location>
</feature>
<reference evidence="3" key="1">
    <citation type="submission" date="2017-09" db="EMBL/GenBank/DDBJ databases">
        <title>Depth-based differentiation of microbial function through sediment-hosted aquifers and enrichment of novel symbionts in the deep terrestrial subsurface.</title>
        <authorList>
            <person name="Probst A.J."/>
            <person name="Ladd B."/>
            <person name="Jarett J.K."/>
            <person name="Geller-Mcgrath D.E."/>
            <person name="Sieber C.M.K."/>
            <person name="Emerson J.B."/>
            <person name="Anantharaman K."/>
            <person name="Thomas B.C."/>
            <person name="Malmstrom R."/>
            <person name="Stieglmeier M."/>
            <person name="Klingl A."/>
            <person name="Woyke T."/>
            <person name="Ryan C.M."/>
            <person name="Banfield J.F."/>
        </authorList>
    </citation>
    <scope>NUCLEOTIDE SEQUENCE [LARGE SCALE GENOMIC DNA]</scope>
</reference>
<keyword evidence="1" id="KW-1133">Transmembrane helix</keyword>
<name>A0A2M7XBX1_9BACT</name>
<dbReference type="Pfam" id="PF08309">
    <property type="entry name" value="LVIVD"/>
    <property type="match status" value="3"/>
</dbReference>
<keyword evidence="1" id="KW-0472">Membrane</keyword>
<dbReference type="Proteomes" id="UP000229385">
    <property type="component" value="Unassembled WGS sequence"/>
</dbReference>
<dbReference type="InterPro" id="IPR015943">
    <property type="entry name" value="WD40/YVTN_repeat-like_dom_sf"/>
</dbReference>
<protein>
    <submittedName>
        <fullName evidence="2">Uncharacterized protein</fullName>
    </submittedName>
</protein>
<organism evidence="2 3">
    <name type="scientific">Candidatus Uhrbacteria bacterium CG_4_9_14_3_um_filter_50_9</name>
    <dbReference type="NCBI Taxonomy" id="1975035"/>
    <lineage>
        <taxon>Bacteria</taxon>
        <taxon>Candidatus Uhriibacteriota</taxon>
    </lineage>
</organism>
<dbReference type="EMBL" id="PFWU01000043">
    <property type="protein sequence ID" value="PJA45349.1"/>
    <property type="molecule type" value="Genomic_DNA"/>
</dbReference>
<gene>
    <name evidence="2" type="ORF">CO174_03790</name>
</gene>
<keyword evidence="1" id="KW-0812">Transmembrane</keyword>